<dbReference type="AlphaFoldDB" id="A0AAV4Q7X8"/>
<feature type="region of interest" description="Disordered" evidence="1">
    <location>
        <begin position="67"/>
        <end position="92"/>
    </location>
</feature>
<evidence type="ECO:0000256" key="2">
    <source>
        <dbReference type="SAM" id="Phobius"/>
    </source>
</evidence>
<comment type="caution">
    <text evidence="3">The sequence shown here is derived from an EMBL/GenBank/DDBJ whole genome shotgun (WGS) entry which is preliminary data.</text>
</comment>
<accession>A0AAV4Q7X8</accession>
<sequence length="133" mass="14786">MKSRPPLDNTRTEVQLDLSGRSIRSWGFDFTRIFALLFILTGAAPVAMLPEKLRGFPIKGGSGISGKEEYRRIPGNSGEGGRKSALERRGGRSTENVAYLCDLEVCSPSMPDRDLLANSFRPQENVSTHKWMQ</sequence>
<keyword evidence="2" id="KW-0472">Membrane</keyword>
<dbReference type="EMBL" id="BPLR01005860">
    <property type="protein sequence ID" value="GIY05580.1"/>
    <property type="molecule type" value="Genomic_DNA"/>
</dbReference>
<proteinExistence type="predicted"/>
<reference evidence="3 4" key="1">
    <citation type="submission" date="2021-06" db="EMBL/GenBank/DDBJ databases">
        <title>Caerostris extrusa draft genome.</title>
        <authorList>
            <person name="Kono N."/>
            <person name="Arakawa K."/>
        </authorList>
    </citation>
    <scope>NUCLEOTIDE SEQUENCE [LARGE SCALE GENOMIC DNA]</scope>
</reference>
<keyword evidence="4" id="KW-1185">Reference proteome</keyword>
<evidence type="ECO:0000313" key="3">
    <source>
        <dbReference type="EMBL" id="GIY05580.1"/>
    </source>
</evidence>
<name>A0AAV4Q7X8_CAEEX</name>
<feature type="transmembrane region" description="Helical" evidence="2">
    <location>
        <begin position="30"/>
        <end position="49"/>
    </location>
</feature>
<evidence type="ECO:0000256" key="1">
    <source>
        <dbReference type="SAM" id="MobiDB-lite"/>
    </source>
</evidence>
<feature type="compositionally biased region" description="Basic and acidic residues" evidence="1">
    <location>
        <begin position="80"/>
        <end position="92"/>
    </location>
</feature>
<organism evidence="3 4">
    <name type="scientific">Caerostris extrusa</name>
    <name type="common">Bark spider</name>
    <name type="synonym">Caerostris bankana</name>
    <dbReference type="NCBI Taxonomy" id="172846"/>
    <lineage>
        <taxon>Eukaryota</taxon>
        <taxon>Metazoa</taxon>
        <taxon>Ecdysozoa</taxon>
        <taxon>Arthropoda</taxon>
        <taxon>Chelicerata</taxon>
        <taxon>Arachnida</taxon>
        <taxon>Araneae</taxon>
        <taxon>Araneomorphae</taxon>
        <taxon>Entelegynae</taxon>
        <taxon>Araneoidea</taxon>
        <taxon>Araneidae</taxon>
        <taxon>Caerostris</taxon>
    </lineage>
</organism>
<keyword evidence="2" id="KW-1133">Transmembrane helix</keyword>
<evidence type="ECO:0000313" key="4">
    <source>
        <dbReference type="Proteomes" id="UP001054945"/>
    </source>
</evidence>
<dbReference type="Proteomes" id="UP001054945">
    <property type="component" value="Unassembled WGS sequence"/>
</dbReference>
<keyword evidence="2" id="KW-0812">Transmembrane</keyword>
<gene>
    <name evidence="3" type="ORF">CEXT_112891</name>
</gene>
<protein>
    <submittedName>
        <fullName evidence="3">Uncharacterized protein</fullName>
    </submittedName>
</protein>